<dbReference type="Pfam" id="PF03960">
    <property type="entry name" value="ArsC"/>
    <property type="match status" value="1"/>
</dbReference>
<dbReference type="InterPro" id="IPR006659">
    <property type="entry name" value="Arsenate_reductase"/>
</dbReference>
<dbReference type="CDD" id="cd03034">
    <property type="entry name" value="ArsC_ArsC"/>
    <property type="match status" value="1"/>
</dbReference>
<reference evidence="5 6" key="1">
    <citation type="journal article" date="2015" name="Genome Biol. Evol.">
        <title>The Dynamics of Genetic Interactions between Vibrio metoecus and Vibrio cholerae, Two Close Relatives Co-Occurring in the Environment.</title>
        <authorList>
            <person name="Orata F.D."/>
            <person name="Kirchberger P.C."/>
            <person name="Meheust R."/>
            <person name="Barlow E.J."/>
            <person name="Tarr C.L."/>
            <person name="Boucher Y."/>
        </authorList>
    </citation>
    <scope>NUCLEOTIDE SEQUENCE [LARGE SCALE GENOMIC DNA]</scope>
    <source>
        <strain evidence="5 6">08-2459</strain>
    </source>
</reference>
<name>A0A0N8UHM6_VIBMT</name>
<dbReference type="PROSITE" id="PS51353">
    <property type="entry name" value="ARSC"/>
    <property type="match status" value="1"/>
</dbReference>
<sequence length="116" mass="13176">MSVVIYHNPKCSKSRETLALLESQGITPQVIKYLEESPSVAQLKRLYQQLGLSDVRGMMRCKEDLYKELNLGNSQLSDDDLFAAMAEHPKLIERPIVVCNNQARHGRPPEQVLEIL</sequence>
<dbReference type="EC" id="1.20.4.1" evidence="4"/>
<dbReference type="PANTHER" id="PTHR30041:SF4">
    <property type="entry name" value="ARSENATE REDUCTASE"/>
    <property type="match status" value="1"/>
</dbReference>
<comment type="catalytic activity">
    <reaction evidence="4">
        <text>[glutaredoxin]-dithiol + arsenate + glutathione + H(+) = glutathionyl-S-S-[glutaredoxin] + arsenite + H2O</text>
        <dbReference type="Rhea" id="RHEA:22016"/>
        <dbReference type="Rhea" id="RHEA-COMP:10729"/>
        <dbReference type="Rhea" id="RHEA-COMP:17668"/>
        <dbReference type="ChEBI" id="CHEBI:15377"/>
        <dbReference type="ChEBI" id="CHEBI:15378"/>
        <dbReference type="ChEBI" id="CHEBI:29242"/>
        <dbReference type="ChEBI" id="CHEBI:29950"/>
        <dbReference type="ChEBI" id="CHEBI:48597"/>
        <dbReference type="ChEBI" id="CHEBI:57925"/>
        <dbReference type="ChEBI" id="CHEBI:146199"/>
        <dbReference type="EC" id="1.20.4.1"/>
    </reaction>
</comment>
<evidence type="ECO:0000313" key="6">
    <source>
        <dbReference type="Proteomes" id="UP000053724"/>
    </source>
</evidence>
<organism evidence="5 6">
    <name type="scientific">Vibrio metoecus</name>
    <dbReference type="NCBI Taxonomy" id="1481663"/>
    <lineage>
        <taxon>Bacteria</taxon>
        <taxon>Pseudomonadati</taxon>
        <taxon>Pseudomonadota</taxon>
        <taxon>Gammaproteobacteria</taxon>
        <taxon>Vibrionales</taxon>
        <taxon>Vibrionaceae</taxon>
        <taxon>Vibrio</taxon>
    </lineage>
</organism>
<accession>A0A0N8UHM6</accession>
<gene>
    <name evidence="5" type="ORF">AAY55_11635</name>
</gene>
<dbReference type="InterPro" id="IPR036249">
    <property type="entry name" value="Thioredoxin-like_sf"/>
</dbReference>
<evidence type="ECO:0000256" key="1">
    <source>
        <dbReference type="ARBA" id="ARBA00007198"/>
    </source>
</evidence>
<dbReference type="AlphaFoldDB" id="A0A0N8UHM6"/>
<keyword evidence="2 4" id="KW-0560">Oxidoreductase</keyword>
<evidence type="ECO:0000256" key="3">
    <source>
        <dbReference type="PROSITE-ProRule" id="PRU01282"/>
    </source>
</evidence>
<dbReference type="GO" id="GO:0008794">
    <property type="term" value="F:arsenate reductase (glutaredoxin) activity"/>
    <property type="evidence" value="ECO:0007669"/>
    <property type="project" value="UniProtKB-UniRule"/>
</dbReference>
<evidence type="ECO:0000313" key="5">
    <source>
        <dbReference type="EMBL" id="KQA23218.1"/>
    </source>
</evidence>
<protein>
    <recommendedName>
        <fullName evidence="4">Arsenate reductase</fullName>
        <ecNumber evidence="4">1.20.4.1</ecNumber>
    </recommendedName>
</protein>
<evidence type="ECO:0000256" key="4">
    <source>
        <dbReference type="RuleBase" id="RU362029"/>
    </source>
</evidence>
<dbReference type="PANTHER" id="PTHR30041">
    <property type="entry name" value="ARSENATE REDUCTASE"/>
    <property type="match status" value="1"/>
</dbReference>
<dbReference type="SUPFAM" id="SSF52833">
    <property type="entry name" value="Thioredoxin-like"/>
    <property type="match status" value="1"/>
</dbReference>
<dbReference type="EMBL" id="LCUF01000014">
    <property type="protein sequence ID" value="KQA23218.1"/>
    <property type="molecule type" value="Genomic_DNA"/>
</dbReference>
<comment type="caution">
    <text evidence="5">The sequence shown here is derived from an EMBL/GenBank/DDBJ whole genome shotgun (WGS) entry which is preliminary data.</text>
</comment>
<dbReference type="Gene3D" id="3.40.30.10">
    <property type="entry name" value="Glutaredoxin"/>
    <property type="match status" value="1"/>
</dbReference>
<evidence type="ECO:0000256" key="2">
    <source>
        <dbReference type="ARBA" id="ARBA00023002"/>
    </source>
</evidence>
<dbReference type="RefSeq" id="WP_000117777.1">
    <property type="nucleotide sequence ID" value="NZ_ACZT01000009.1"/>
</dbReference>
<comment type="similarity">
    <text evidence="1 3 4">Belongs to the ArsC family.</text>
</comment>
<proteinExistence type="inferred from homology"/>
<dbReference type="NCBIfam" id="TIGR00014">
    <property type="entry name" value="arsC"/>
    <property type="match status" value="1"/>
</dbReference>
<dbReference type="PATRIC" id="fig|1481663.8.peg.1323"/>
<dbReference type="Proteomes" id="UP000053724">
    <property type="component" value="Unassembled WGS sequence"/>
</dbReference>
<dbReference type="InterPro" id="IPR006660">
    <property type="entry name" value="Arsenate_reductase-like"/>
</dbReference>